<feature type="compositionally biased region" description="Polar residues" evidence="1">
    <location>
        <begin position="5082"/>
        <end position="5095"/>
    </location>
</feature>
<feature type="domain" description="CshA" evidence="2">
    <location>
        <begin position="1145"/>
        <end position="1238"/>
    </location>
</feature>
<sequence>MKHIIVKTHTADKTIGEVRVITKDGQPTVIKADRNVNYEFFHEEINAAPNHIITKRVGDDLHVSFEREGAEVDLIIEGFYEYEHNALIGIAENGSYYYYIPDTGEVEDYVTKLKAGEVEGQALGGENVIAPLWLPVPNGFAFPWWALIPLVPLLFIDKDGDPEPTSPVSTNADEKAGTFNELTKSNNPVTQNIMGNDKGIDVNSLRLIDPVSGTHTYKVIVPGQGVWELKAGTDEVTFTPEKGFLANPTPINYYAVGTNGSSIESTPVSVQYPSKTTADRSIGETGKPKSVHVVSNDDNTIDPTTVRLVDPNSPTDSPIYTDKLVVPGEGTWTVDKDANGVPTGYVTFTPEKGFTGDPTPIHYVVNTKPNSDGTTEQLLPTPVSIEYPTHPVADFKVGSKGQPVIQNVTQNDGNQGKDVDPTSVQLIDPKNPNTPTDKVVVAGQGVWTLKVGTDEVTFTPEAGFTGTPTPIFYIVNDTTGVTLPKTTVGVAYPDVLDTTPKPDFKTGVPGQPVTQKVISNDGNGGDNIDPTSVQLIDPKTGTPSTSVTVPNEGVWTTTPTGDVTFTPNKGFNGDPTPISYTVKDKDGNTLPTTTVDVGYPSTQLTPMPTPDSKTGVPGQPVTQNVTSNDGDNGKDVDPSSVKLIDPKTGTPGTSVTVPNEGVWTTTPTGDVTFTPNKDFTGDPTPITYTVTDKNGNTLPTTPVDVNYPKEVPTPMPTPDSKTGVPGQPVTQNVISNDGDNGKDIDPTSVKLIDPKTGTPSTSVTVPNEGVWTTTPTGDVTFTPNKDFTGDPTPITYTVTDKNGNTLPQTPVDVNYPTSTPTPTPTPDSKTGVPGQPVTQNVTSNDGDNGKDIDPSSVKLIDPKTGTPGTSVTVPNEGVWTTTPTGDVTFTPNKDFTGDPTPITYTVTDKDGNTLPKTPVDVNYPTSKPTPTPTPDSKTGVPGQPVTQNVTSNDGDNGKDVDPTSVKLIDPKTGTPGTSVTVPNEGVWTTTPTGDVTFTPNKDFTGDPTPITYTVTDKNGNTLPQTPVDVNYPTTVPTPIPTPDSKTGVPGQPVTQNVTSNDGDNGKDIDPSSVKLVDPKTGTPGTSVTVPNEGVWTTTPTGDVTFTPNKDFTGDPTPITYTVTDKNGNTLPPTTVDVAYPEKQPTPLPTPDVKEGVPGQPVTQNVTSNDGDNGKDIDPTSVKLIDPITGTPSTSVTVPNEGTWTTTPTGDVTFTPNKDFTGDPTPIPYTVTDKNGNTLPTSTVDVNYPNTSTVSTLPDSKPGERGTPVSQNVLENDGNNIDPTTVQLINPNNPAAGGTDTVVIPNEGTWTVDKDPTTGKPNGSITFTPNPGFEDDPAPINYIAKNPEGVTSKQTPVNVVYPKTPEVIVPDNPPTPANPTGMGDNEVFEGNTAGVQGMFKVVPGLSSATIKEILLANESGTTVMVPLTVSPSAPVTLNTAKGVLTITSYDSTTGDVSYVFVPKVQNHATDAPVLDQISIVVKDSNDRQGYGMLDIAIIDGVPVAENDSNQITEDATPNTVTGSLKPNDNLGTDTANAGNEYTPIDNVSGAYGSFTVDAAGNYTYTLDNTNDTVNKLSDGKTLVDTITYTITDADGDTATAVLTITINGHTDGVPSVSVPVEPSKPESTIPATNPNVTPTNPETPNQPKDAGNPDVAGDDKTVFEGDDAVAGSFFVTTDPTASITSITIADQKLPVGANGITPTTIVTDKGTLTIQSYDLKTGEVKYTYDPIVLKHPSNEPLVDSFPITVEDSNNITASDKLDIAITDSLPAANDDKAEITEDAASNTVTGSLKVNDDFGVDGEAATNPFTPVENAKGQYGSFTIAADGTYTYVLNNEQKEVSDLNKGDTLVDTISYTITDGDGDTSTAILTVTINGNTDGVPNVTVPVDPTSPTTPITPTNPNVTPNNPETPNQPQNAGSPTANAGDKVVFEGDGPTKGDFTVTQDPNNPIITIKVGNVDIPVVGGTIAATPIPAEKGTMTVESYDPATGKVTYTYDPVPQNHPSNEPVTESFPITVTDKAGKTAVETLDIAITDSLPAANDDKAEITEDAASNTVTGSLKVNDDFGVDGEAATNPFTPVENAKGQYGSFTIAADGTYTYVLNNEQKEVSDLNKGDTLVDTISYTITDGDGDTSTAILTVTINGNTDGVPNVTVPVDPTSPTTPITPTNPNVTPNNPETPNQPQNAGSPTANAGDKVVFEGDGPTKGDFTVTQDPNNPIITIKVGNVDIPVVGGTIAATPIPAEKGTMTVESYDPATGKVTYTYDPVPQNHPSNEPVTESFPITVTDKAGKTAVETLDIAITDSLPAANDDKAEITEDAASNTVTGSLKVNDDFGVDGEAATNPFTPVENAKGQYGSFTIAADGTYTYVLNNEQKEVSDLNKGDTLVDTISYTITDGDGDTSTAILTVTINGNTDGVPNVTVPVDPTSPTTPITPTNPNVTPNNPETPNQPQNAGSPTANAGDKVVFEGDGPTKGDFTVTQDPNNPIITIKVGNVDIPVVGGTIAATPIPAEKGTMTVESYDPATGKVTYTYDPVPQNHPSNEPVTESFPITVTDKAGKTAVETLDIAITDSLPAANDDKAEITEDAASNTVTGSLKVNDDFGVDGEAATNPFTPVDNAKGQYGTFSITADGTYTYVLDNAAVNDLNKGDTLVDTISYTITDGDGDTSTAILTVTINGNTDGVPNVTVPVDPTSPTTPITPTNPNVTPNNPETPNQPQNAGSPTANAGDKVVFEGDGPTKGDFTVTQDPNNPIITIKVGNVDIPVVGGTIAATSIPADKGTMTVESYDPATGKVTYTYDPVPQEHPSNEPVTESFPITVTDKAGKTAVETLDIAITDSLPAANDDKAEITEDAASNTVTGSLKVNDDFGVDGEAATNPFTPVENAKGQYGSFTIAADGTYTYVLNNEQKEVSDLNKGDTLVDTISYTITDGDGDTSTAILTVTINGNTDGVPNVTVPVDPTSPTTPITPTNPNVTPNNPETPNQPQNAGSPTANAGDKVVFEGDGPTKGDFTVTQDPNNPIITIKVGNVDIPVVGGTIAATPIPAEKGTMTVESYDPATGKVTYTYDPVPQEHPSNEPVTESFPITVTDKAGKTAVETLDIAITDSLPAANDDKAEITEDAASNTVTGSLKVNDDFGVDGEAATNPFTPVENAKGQYGSFTIAADGTYTYVLNNEQKEVSDLNKGDTLVDTISYTITDGDGDTSTAILTVTINGNTDGVPNVTVPVDPTSPTTPITPTNPNVTPNNPETPNQPQNAGSPTANAGDKVVFEGDGPTKGDFTVTQDPNNPIITIKVGNVDIPVVGGTIAATSIPADKGTMTVESYDPATGKVTYTYDPVPQEHPSNEPVTESFPITVTDKAGKTAVETLDIAITDSLPAANDDKAEITEDAASNTVTGSLKVNDDFGVDGEAATNPFTPVDNAKGQYGTFSITADGTYTYVLDNAAVNDLNKGDTLVDTISYTITDGDGDTSTAILTVTINGNTDGVPNVTVPVDPTSPTTPITPTNPNVTPNNPETPNQPQNAGSPTANAGDKVVFEGDGPTKGDFTVTQDPNNPIITIKVGNVDIPVVGGTIAATPIPAEKGTMTVESYDPATGKVTYTYDPVPQEHPSNEPVTESFPITVTDKAGKTAVETLDIAITDSLPAANDDKAEITEDAASNTVTGSLKVNDDFGVDGEAATNPFTPVENAKGQYGSFTIAADGTYTYVLNNEQKEVSDLNKGDTLVDTISYTITDGDGDTSTAILTVTINGNTDGVPNVTVPVDPTSPTTPITPTNPNVTPNNPETPNQPQNAGSPTANAGDKVVFEGDGPTKGDFTVTQDPNNPIITIKVGNVDIPVVGGTIAATPIPAEKGTMTVESYDPATGKVTYTYDPVPQNHPSNEPVTESFPITVTDKAGKTAVETLDIAITDSLPAANDDKAEITEDAASNTVTGSLKVNDDFGVDGEAATNPFTPVENAKGQYGSFTIAADGTYTYVLNNEQKEVSDLNKGDTLVDTISYTITDGDGDTSTAILTVTINGNTDGVPNVTVPVDPTSPTTPITPTNPNVTPNNPETPNQPQNAGSPTANAGDKVVFEGDGPTKGDFTVTQDPNNPIITIKVGNVDIPVVGGTIAATPIPAEKGTMTVESYDPATGKVTYTYDPVPQNHPSNEPVTESFPITVTDKAGKTAVETLDIAITDSLPAANDDKAEITEDAASNTVTGSLKVNDDFGVDGEAATNPFTPVENAKGQYGSFTIAADGTYTYVLNNEQKEVSDLNKGDTLVDTISYTITDGDGDTSTAILTVTINGNTDGVPNVTVPVDPTSPTTPITPTNPNVTPNNPETPNQPQNAGSPTANAGDKVVFEGDGPTKGDFTVTQDPNNPIITIKVGNVDIPVVGGTIAATPIPAEKGTMTVESYDPATGKVTYTYDPVPQNHPSNEPVTESFPITVTDKAGKTAVETLDIAITDSLPAANDDKAEITEDAASNTVTGSLKVNDDFGVDGEAATNPFTPVENAKGQYGSFTIAADGTYTYVLNNEQKEVSDLNKGDTLVDTISYTITDGDGDTSTAILTVTINGNTDGEPNVTVPNDPTKPSTPITPTNPNVTPTNPETPNQPKDEGSPNAAVRDKVVFEGDGPTQGEFTVTKANNPIKSIEVGGVVIPVAGGTIASTPIPADKGTMTVESFDPATGKVTYTYDPVPQTHGSEPLVESFPIKVTDTGGGSAVESLDIEITDSLPAANDDKAEITEDAASNTVTGSLKVNDDFGVDGEAATNPFTPVENAQGQYGSFTIAADGTYTYVLNNEQKEVSDLNKGETLVDTISYTITDGDGDTSTAVLTVTINGNTDGEPNVTVPNDPTKPSTPITPTNPNVTPTNPETPNQPKDEGSPNAAVRDKVVFEGDGPTQGEFTVTKANNPIKSIEVGGVVIPVAGGTIASTPIPADKGTMTVESFDPATGKVTYTYDPVPQTHGSEPLVESFPIKVTDTGGGSAVESLDIEITDSLPAANDDKAEITEDAASNTVTGSLKVNDDFGVDGEAATNPFTPVENAKGQYGSFTIAADGTYTYVLNNEQKEVSDLNKGDTLVDTISYTITDGDGDTSTAVLTVTINGNTDGEPNVTVPNDPTKPSTPITPTNPNVTPTNPETPNQPKDEGSPNAAVRDKVVFEGDGPTQGEFTVTKANNPIKSIEVGGVVIPVAGGTIASTPIPADKGTMTVESFDPATGKVTYTYDPVPQTHGSEPLVESFPIKVTDTGGGSAVESLDIEITDSLPAANDDKAEITEDAKPNSVTGKLNVNDDFGVDGQPTPNTGYTEVANQPGEYGSFTIAADGTYTYVLNNENEKVNALNRGETLVDTITYTIEDKDGDKSTAVLTVTIQGRDEPGITVTNDPSRPTNPQSVETPTVPEGTDKVVFEGDGPVGGTFTVKTDESTTITTINVGGTAIPVEGGTIKSTPINTPKGGTLVVESYDPTTGEVKYTYDPTPQDHKDPSGTPNNTPVMDSINVQVTDGNGNSAVSTIDIAITDSVPLAVNDATSITEDATPNSVTGSLKPNDNFGADGEAVQNPYTPVTNQAGQYGSFKIDANGDYTYTLDNNNAAVNALGNGATLIDTITYTIQDKDGDTATAILTVTINGVTDELALTTATHTLVENAPETTGETYVITYKAAAGMQTLTVNGQELAVNKVITTDKGSLKILTMEEGKVTYAYTPKVLQHTTNGETEVDTFAVVLTDRTGAQATQNVVVNITDTTPTAANDVGTINEKETSVTGKLDTNDNFGADGQPAPNTGYTPVDKQAGQYGSFTIGADGQYTYTLDKTNAAVGALNTGDTLTDTIVYTITDKDGDTATATLTITINGDTNPSFSLVATDPLAIEGNTANNQLVFTVDNNGATLTDKVTGKVKLDTTASSKTLQAADVQTITVQDANGTRTVTYEQLVNGIDVVTPQDGTKPTITIVATDDNVYERSEDLGLTLSDVAYVGKPTEPLTITKANDKGVIADNEGTPDNPDDDDKGDKPIVNLSGPATVSESVGNAEYTFTMVNPVSGQPATSNEEVVLTYKVTHGNTKDKNPTEAGDFADTVKIDEIITVRIPAGSSSASVSLPIVNDTVYEGAEGYTVTLVSVEGATKGKDVVETTIYDNGTTDGKTPNTPNPDPDKPRIEVDPPVHVSEEGLAGGRPDSNPVGVDQTNSRTSSGHIRLSNLENAEALKDTLLVKLTTAPTDVQYKGQPVTWVSNDAKSEWTAYVPNATQNDANRVLSIKLANNGSGTVDGDKLSYAYTVELFKNIDHPVKVDPANSTVGYEDNLDINFSVEVSEKATGRVLLNESKIVTVVEDDMPDQDTVVHNIQVAHDSIQLSNLVAGFTDTVMGRPSAIQDGVTIYNGYDAYLVGTNLTLVNRNTRVTEVTNANYARNNLNQLANTDTDNLDDQLAWGYSSNTTLNAGYVLEDNDLSQTNIKDLSESFTLGTFTHRNNSISPSYGTLFGTNLAVQFNVNINGQSTQTPLVKFALTHLETSNDTSNLQGVQSNDFVIVKNNREVIQVGNTVYRLVIDGLTKTGENIYNSAITAFNGLTNYAWKADSGVGALTDVEKMNLWNNNLNMWRATNKDGTAGKVMTLEDFAKAVGLPETDSNVINIYNLWKVAHTAAGGTETTKSVATTGNIANLKPAIQALFDAINGLTVGTATGNVSERVKANFIRTVLDGALITTVETTDNKFDVKAHLEPLIDPLDLETSVDIQGKIHIGADAPEAKTVKWIAVAGRDGVETVVYKNAAGAVVTDQTQAVSTEITTKYGLFTGKVDGNYSFKGVDNLSDVVAAGAKGAFNFNYNYTDTDGDLVTSSIKFDFDGLTNSAMSTARNQNGVGDTNDYFIGSTKAETINGNDGDDTIVGYGGADTLLGGRGNDVLFYDPEATINGGTSAVGNNRDTDNDTLSLAIFGQLNANKDGLLPIDLTTPAAYGKVTNIETVDMTNNMAQTLKISASAVLSMSDDLNRLIIKGDGSDIVQLDRSPVSTTQNQDNPYGNDGSKYTVYTYGSGANTATVYVESDMKVETIL</sequence>
<feature type="domain" description="CshA" evidence="2">
    <location>
        <begin position="197"/>
        <end position="265"/>
    </location>
</feature>
<feature type="region of interest" description="Disordered" evidence="1">
    <location>
        <begin position="3218"/>
        <end position="3262"/>
    </location>
</feature>
<dbReference type="RefSeq" id="WP_115723619.1">
    <property type="nucleotide sequence ID" value="NZ_UFSO01000002.1"/>
</dbReference>
<feature type="compositionally biased region" description="Low complexity" evidence="1">
    <location>
        <begin position="556"/>
        <end position="566"/>
    </location>
</feature>
<feature type="compositionally biased region" description="Low complexity" evidence="1">
    <location>
        <begin position="2148"/>
        <end position="2184"/>
    </location>
</feature>
<feature type="compositionally biased region" description="Polar residues" evidence="1">
    <location>
        <begin position="836"/>
        <end position="846"/>
    </location>
</feature>
<feature type="compositionally biased region" description="Polar residues" evidence="1">
    <location>
        <begin position="4816"/>
        <end position="4829"/>
    </location>
</feature>
<dbReference type="NCBIfam" id="TIGR01965">
    <property type="entry name" value="VCBS_repeat"/>
    <property type="match status" value="17"/>
</dbReference>
<feature type="compositionally biased region" description="Low complexity" evidence="1">
    <location>
        <begin position="3484"/>
        <end position="3520"/>
    </location>
</feature>
<feature type="region of interest" description="Disordered" evidence="1">
    <location>
        <begin position="2682"/>
        <end position="2726"/>
    </location>
</feature>
<feature type="region of interest" description="Disordered" evidence="1">
    <location>
        <begin position="4550"/>
        <end position="4597"/>
    </location>
</feature>
<feature type="compositionally biased region" description="Low complexity" evidence="1">
    <location>
        <begin position="4566"/>
        <end position="4589"/>
    </location>
</feature>
<dbReference type="Proteomes" id="UP000254209">
    <property type="component" value="Unassembled WGS sequence"/>
</dbReference>
<feature type="domain" description="CshA" evidence="2">
    <location>
        <begin position="1038"/>
        <end position="1129"/>
    </location>
</feature>
<dbReference type="GO" id="GO:0005509">
    <property type="term" value="F:calcium ion binding"/>
    <property type="evidence" value="ECO:0007669"/>
    <property type="project" value="InterPro"/>
</dbReference>
<feature type="compositionally biased region" description="Polar residues" evidence="1">
    <location>
        <begin position="4550"/>
        <end position="4563"/>
    </location>
</feature>
<feature type="compositionally biased region" description="Low complexity" evidence="1">
    <location>
        <begin position="3218"/>
        <end position="3254"/>
    </location>
</feature>
<feature type="domain" description="CshA" evidence="2">
    <location>
        <begin position="277"/>
        <end position="366"/>
    </location>
</feature>
<feature type="compositionally biased region" description="Low complexity" evidence="1">
    <location>
        <begin position="3752"/>
        <end position="3788"/>
    </location>
</feature>
<dbReference type="InterPro" id="IPR038081">
    <property type="entry name" value="CalX-like_sf"/>
</dbReference>
<feature type="region of interest" description="Disordered" evidence="1">
    <location>
        <begin position="4288"/>
        <end position="4332"/>
    </location>
</feature>
<feature type="domain" description="CshA" evidence="2">
    <location>
        <begin position="604"/>
        <end position="698"/>
    </location>
</feature>
<feature type="compositionally biased region" description="Polar residues" evidence="1">
    <location>
        <begin position="595"/>
        <end position="606"/>
    </location>
</feature>
<feature type="compositionally biased region" description="Polar residues" evidence="1">
    <location>
        <begin position="620"/>
        <end position="630"/>
    </location>
</feature>
<feature type="region of interest" description="Disordered" evidence="1">
    <location>
        <begin position="2416"/>
        <end position="2460"/>
    </location>
</feature>
<evidence type="ECO:0000313" key="4">
    <source>
        <dbReference type="Proteomes" id="UP000254209"/>
    </source>
</evidence>
<proteinExistence type="predicted"/>
<feature type="compositionally biased region" description="Low complexity" evidence="1">
    <location>
        <begin position="1612"/>
        <end position="1646"/>
    </location>
</feature>
<feature type="domain" description="CshA" evidence="2">
    <location>
        <begin position="713"/>
        <end position="805"/>
    </location>
</feature>
<feature type="compositionally biased region" description="Low complexity" evidence="1">
    <location>
        <begin position="6107"/>
        <end position="6117"/>
    </location>
</feature>
<dbReference type="EMBL" id="UFSO01000002">
    <property type="protein sequence ID" value="SSY70797.1"/>
    <property type="molecule type" value="Genomic_DNA"/>
</dbReference>
<feature type="region of interest" description="Disordered" evidence="1">
    <location>
        <begin position="6105"/>
        <end position="6163"/>
    </location>
</feature>
<dbReference type="OrthoDB" id="8622300at2"/>
<feature type="region of interest" description="Disordered" evidence="1">
    <location>
        <begin position="4816"/>
        <end position="4863"/>
    </location>
</feature>
<dbReference type="InterPro" id="IPR011049">
    <property type="entry name" value="Serralysin-like_metalloprot_C"/>
</dbReference>
<feature type="region of interest" description="Disordered" evidence="1">
    <location>
        <begin position="5082"/>
        <end position="5129"/>
    </location>
</feature>
<dbReference type="Pfam" id="PF17963">
    <property type="entry name" value="Big_9"/>
    <property type="match status" value="17"/>
</dbReference>
<feature type="compositionally biased region" description="Low complexity" evidence="1">
    <location>
        <begin position="4288"/>
        <end position="4324"/>
    </location>
</feature>
<feature type="region of interest" description="Disordered" evidence="1">
    <location>
        <begin position="3752"/>
        <end position="3796"/>
    </location>
</feature>
<dbReference type="InterPro" id="IPR013783">
    <property type="entry name" value="Ig-like_fold"/>
</dbReference>
<feature type="region of interest" description="Disordered" evidence="1">
    <location>
        <begin position="277"/>
        <end position="299"/>
    </location>
</feature>
<feature type="compositionally biased region" description="Low complexity" evidence="1">
    <location>
        <begin position="1096"/>
        <end position="1106"/>
    </location>
</feature>
<protein>
    <submittedName>
        <fullName evidence="3">Aspartate carbamoyltransferase catalytic subunit</fullName>
    </submittedName>
</protein>
<dbReference type="Gene3D" id="2.60.40.10">
    <property type="entry name" value="Immunoglobulins"/>
    <property type="match status" value="17"/>
</dbReference>
<dbReference type="SUPFAM" id="SSF141072">
    <property type="entry name" value="CalX-like"/>
    <property type="match status" value="1"/>
</dbReference>
<dbReference type="PROSITE" id="PS00330">
    <property type="entry name" value="HEMOLYSIN_CALCIUM"/>
    <property type="match status" value="1"/>
</dbReference>
<name>A0A376BM02_9NEIS</name>
<evidence type="ECO:0000313" key="3">
    <source>
        <dbReference type="EMBL" id="SSY70797.1"/>
    </source>
</evidence>
<feature type="region of interest" description="Disordered" evidence="1">
    <location>
        <begin position="3484"/>
        <end position="3528"/>
    </location>
</feature>
<feature type="compositionally biased region" description="Low complexity" evidence="1">
    <location>
        <begin position="4832"/>
        <end position="4855"/>
    </location>
</feature>
<feature type="domain" description="CshA" evidence="2">
    <location>
        <begin position="500"/>
        <end position="591"/>
    </location>
</feature>
<feature type="region of interest" description="Disordered" evidence="1">
    <location>
        <begin position="536"/>
        <end position="572"/>
    </location>
</feature>
<dbReference type="STRING" id="1120980.GCA_000745955_01414"/>
<feature type="region of interest" description="Disordered" evidence="1">
    <location>
        <begin position="4020"/>
        <end position="4064"/>
    </location>
</feature>
<keyword evidence="3" id="KW-0808">Transferase</keyword>
<feature type="compositionally biased region" description="Polar residues" evidence="1">
    <location>
        <begin position="686"/>
        <end position="700"/>
    </location>
</feature>
<dbReference type="NCBIfam" id="TIGR04225">
    <property type="entry name" value="CshA_fibril_rpt"/>
    <property type="match status" value="7"/>
</dbReference>
<dbReference type="SUPFAM" id="SSF51120">
    <property type="entry name" value="beta-Roll"/>
    <property type="match status" value="1"/>
</dbReference>
<feature type="region of interest" description="Disordered" evidence="1">
    <location>
        <begin position="595"/>
        <end position="709"/>
    </location>
</feature>
<feature type="region of interest" description="Disordered" evidence="1">
    <location>
        <begin position="1183"/>
        <end position="1265"/>
    </location>
</feature>
<evidence type="ECO:0000259" key="2">
    <source>
        <dbReference type="Pfam" id="PF19076"/>
    </source>
</evidence>
<feature type="region of interest" description="Disordered" evidence="1">
    <location>
        <begin position="2950"/>
        <end position="2994"/>
    </location>
</feature>
<feature type="compositionally biased region" description="Low complexity" evidence="1">
    <location>
        <begin position="5098"/>
        <end position="5121"/>
    </location>
</feature>
<feature type="domain" description="CshA" evidence="2">
    <location>
        <begin position="397"/>
        <end position="482"/>
    </location>
</feature>
<reference evidence="3 4" key="1">
    <citation type="submission" date="2018-06" db="EMBL/GenBank/DDBJ databases">
        <authorList>
            <consortium name="Pathogen Informatics"/>
            <person name="Doyle S."/>
        </authorList>
    </citation>
    <scope>NUCLEOTIDE SEQUENCE [LARGE SCALE GENOMIC DNA]</scope>
    <source>
        <strain evidence="3 4">NCTC10283</strain>
    </source>
</reference>
<dbReference type="InterPro" id="IPR018511">
    <property type="entry name" value="Hemolysin-typ_Ca-bd_CS"/>
</dbReference>
<feature type="region of interest" description="Disordered" evidence="1">
    <location>
        <begin position="5353"/>
        <end position="5381"/>
    </location>
</feature>
<feature type="compositionally biased region" description="Low complexity" evidence="1">
    <location>
        <begin position="664"/>
        <end position="674"/>
    </location>
</feature>
<dbReference type="GO" id="GO:0016740">
    <property type="term" value="F:transferase activity"/>
    <property type="evidence" value="ECO:0007669"/>
    <property type="project" value="UniProtKB-KW"/>
</dbReference>
<dbReference type="InterPro" id="IPR001343">
    <property type="entry name" value="Hemolysn_Ca-bd"/>
</dbReference>
<feature type="compositionally biased region" description="Low complexity" evidence="1">
    <location>
        <begin position="880"/>
        <end position="890"/>
    </location>
</feature>
<evidence type="ECO:0000256" key="1">
    <source>
        <dbReference type="SAM" id="MobiDB-lite"/>
    </source>
</evidence>
<feature type="compositionally biased region" description="Polar residues" evidence="1">
    <location>
        <begin position="5357"/>
        <end position="5373"/>
    </location>
</feature>
<feature type="compositionally biased region" description="Polar residues" evidence="1">
    <location>
        <begin position="794"/>
        <end position="808"/>
    </location>
</feature>
<gene>
    <name evidence="3" type="ORF">NCTC10283_00911</name>
</gene>
<feature type="region of interest" description="Disordered" evidence="1">
    <location>
        <begin position="1608"/>
        <end position="1656"/>
    </location>
</feature>
<accession>A0A376BM02</accession>
<feature type="region of interest" description="Disordered" evidence="1">
    <location>
        <begin position="733"/>
        <end position="1004"/>
    </location>
</feature>
<feature type="compositionally biased region" description="Low complexity" evidence="1">
    <location>
        <begin position="988"/>
        <end position="998"/>
    </location>
</feature>
<feature type="region of interest" description="Disordered" evidence="1">
    <location>
        <begin position="1880"/>
        <end position="1924"/>
    </location>
</feature>
<dbReference type="InterPro" id="IPR010221">
    <property type="entry name" value="VCBS_dom"/>
</dbReference>
<dbReference type="InterPro" id="IPR026395">
    <property type="entry name" value="CshA_fibril"/>
</dbReference>
<dbReference type="Pfam" id="PF00353">
    <property type="entry name" value="HemolysinCabind"/>
    <property type="match status" value="1"/>
</dbReference>
<feature type="region of interest" description="Disordered" evidence="1">
    <location>
        <begin position="2148"/>
        <end position="2192"/>
    </location>
</feature>
<organism evidence="3 4">
    <name type="scientific">Alysiella crassa</name>
    <dbReference type="NCBI Taxonomy" id="153491"/>
    <lineage>
        <taxon>Bacteria</taxon>
        <taxon>Pseudomonadati</taxon>
        <taxon>Pseudomonadota</taxon>
        <taxon>Betaproteobacteria</taxon>
        <taxon>Neisseriales</taxon>
        <taxon>Neisseriaceae</taxon>
        <taxon>Alysiella</taxon>
    </lineage>
</organism>
<keyword evidence="4" id="KW-1185">Reference proteome</keyword>
<feature type="compositionally biased region" description="Low complexity" evidence="1">
    <location>
        <begin position="772"/>
        <end position="782"/>
    </location>
</feature>
<feature type="compositionally biased region" description="Basic and acidic residues" evidence="1">
    <location>
        <begin position="6122"/>
        <end position="6138"/>
    </location>
</feature>
<feature type="compositionally biased region" description="Polar residues" evidence="1">
    <location>
        <begin position="6154"/>
        <end position="6163"/>
    </location>
</feature>
<feature type="compositionally biased region" description="Polar residues" evidence="1">
    <location>
        <begin position="944"/>
        <end position="954"/>
    </location>
</feature>
<feature type="domain" description="CshA" evidence="2">
    <location>
        <begin position="821"/>
        <end position="913"/>
    </location>
</feature>
<feature type="region of interest" description="Disordered" evidence="1">
    <location>
        <begin position="1055"/>
        <end position="1111"/>
    </location>
</feature>
<feature type="compositionally biased region" description="Low complexity" evidence="1">
    <location>
        <begin position="2682"/>
        <end position="2718"/>
    </location>
</feature>
<feature type="compositionally biased region" description="Low complexity" evidence="1">
    <location>
        <begin position="1880"/>
        <end position="1916"/>
    </location>
</feature>
<dbReference type="Pfam" id="PF19076">
    <property type="entry name" value="CshA_repeat"/>
    <property type="match status" value="10"/>
</dbReference>
<feature type="domain" description="CshA" evidence="2">
    <location>
        <begin position="929"/>
        <end position="1021"/>
    </location>
</feature>
<feature type="compositionally biased region" description="Polar residues" evidence="1">
    <location>
        <begin position="1231"/>
        <end position="1257"/>
    </location>
</feature>
<feature type="compositionally biased region" description="Low complexity" evidence="1">
    <location>
        <begin position="2416"/>
        <end position="2452"/>
    </location>
</feature>
<feature type="region of interest" description="Disordered" evidence="1">
    <location>
        <begin position="5964"/>
        <end position="5985"/>
    </location>
</feature>
<feature type="compositionally biased region" description="Low complexity" evidence="1">
    <location>
        <begin position="4020"/>
        <end position="4056"/>
    </location>
</feature>
<feature type="compositionally biased region" description="Low complexity" evidence="1">
    <location>
        <begin position="2950"/>
        <end position="2986"/>
    </location>
</feature>
<feature type="compositionally biased region" description="Low complexity" evidence="1">
    <location>
        <begin position="1195"/>
        <end position="1215"/>
    </location>
</feature>